<accession>A0A0P7UL36</accession>
<dbReference type="AlphaFoldDB" id="A0A0P7UL36"/>
<proteinExistence type="predicted"/>
<evidence type="ECO:0000256" key="1">
    <source>
        <dbReference type="SAM" id="SignalP"/>
    </source>
</evidence>
<reference evidence="2 3" key="1">
    <citation type="submission" date="2015-08" db="EMBL/GenBank/DDBJ databases">
        <title>The genome of the Asian arowana (Scleropages formosus).</title>
        <authorList>
            <person name="Tan M.H."/>
            <person name="Gan H.M."/>
            <person name="Croft L.J."/>
            <person name="Austin C.M."/>
        </authorList>
    </citation>
    <scope>NUCLEOTIDE SEQUENCE [LARGE SCALE GENOMIC DNA]</scope>
    <source>
        <strain evidence="2">Aro1</strain>
    </source>
</reference>
<comment type="caution">
    <text evidence="2">The sequence shown here is derived from an EMBL/GenBank/DDBJ whole genome shotgun (WGS) entry which is preliminary data.</text>
</comment>
<feature type="chain" id="PRO_5006143334" evidence="1">
    <location>
        <begin position="23"/>
        <end position="117"/>
    </location>
</feature>
<keyword evidence="1" id="KW-0732">Signal</keyword>
<feature type="signal peptide" evidence="1">
    <location>
        <begin position="1"/>
        <end position="22"/>
    </location>
</feature>
<dbReference type="EMBL" id="JARO02011075">
    <property type="protein sequence ID" value="KPP60162.1"/>
    <property type="molecule type" value="Genomic_DNA"/>
</dbReference>
<dbReference type="Proteomes" id="UP000034805">
    <property type="component" value="Unassembled WGS sequence"/>
</dbReference>
<feature type="non-terminal residue" evidence="2">
    <location>
        <position position="1"/>
    </location>
</feature>
<name>A0A0P7UL36_SCLFO</name>
<organism evidence="2 3">
    <name type="scientific">Scleropages formosus</name>
    <name type="common">Asian bonytongue</name>
    <name type="synonym">Osteoglossum formosum</name>
    <dbReference type="NCBI Taxonomy" id="113540"/>
    <lineage>
        <taxon>Eukaryota</taxon>
        <taxon>Metazoa</taxon>
        <taxon>Chordata</taxon>
        <taxon>Craniata</taxon>
        <taxon>Vertebrata</taxon>
        <taxon>Euteleostomi</taxon>
        <taxon>Actinopterygii</taxon>
        <taxon>Neopterygii</taxon>
        <taxon>Teleostei</taxon>
        <taxon>Osteoglossocephala</taxon>
        <taxon>Osteoglossomorpha</taxon>
        <taxon>Osteoglossiformes</taxon>
        <taxon>Osteoglossidae</taxon>
        <taxon>Scleropages</taxon>
    </lineage>
</organism>
<sequence>WPTWPWVVVVVVVGAAPRPRSCREEHVLRHHLHGVSAAGAVRSHACSCVRTQVNTCKDTGAGDHPQSGPQQEVRRLLPPCLASTPPCCANPPWEGPDHVPMNTCCLLTLSKTCSNLT</sequence>
<gene>
    <name evidence="2" type="ORF">Z043_121855</name>
</gene>
<evidence type="ECO:0000313" key="3">
    <source>
        <dbReference type="Proteomes" id="UP000034805"/>
    </source>
</evidence>
<protein>
    <submittedName>
        <fullName evidence="2">Uncharacterized protein</fullName>
    </submittedName>
</protein>
<evidence type="ECO:0000313" key="2">
    <source>
        <dbReference type="EMBL" id="KPP60162.1"/>
    </source>
</evidence>